<dbReference type="KEGG" id="vck:PG915_24880"/>
<reference evidence="2" key="1">
    <citation type="submission" date="2023-01" db="EMBL/GenBank/DDBJ databases">
        <title>Vibrio sp. CB1-14 genome sequencing.</title>
        <authorList>
            <person name="Otstavnykh N."/>
            <person name="Isaeva M."/>
            <person name="Meleshko D."/>
        </authorList>
    </citation>
    <scope>NUCLEOTIDE SEQUENCE</scope>
    <source>
        <strain evidence="2">CB1-14</strain>
        <plasmid evidence="2">p1</plasmid>
    </source>
</reference>
<accession>A0AAU8BTI1</accession>
<keyword evidence="2" id="KW-0614">Plasmid</keyword>
<organism evidence="2">
    <name type="scientific">Vibrio chaetopteri</name>
    <dbReference type="NCBI Taxonomy" id="3016528"/>
    <lineage>
        <taxon>Bacteria</taxon>
        <taxon>Pseudomonadati</taxon>
        <taxon>Pseudomonadota</taxon>
        <taxon>Gammaproteobacteria</taxon>
        <taxon>Vibrionales</taxon>
        <taxon>Vibrionaceae</taxon>
        <taxon>Vibrio</taxon>
    </lineage>
</organism>
<keyword evidence="1" id="KW-0472">Membrane</keyword>
<keyword evidence="1" id="KW-0812">Transmembrane</keyword>
<geneLocation type="plasmid" evidence="2">
    <name>p1</name>
</geneLocation>
<sequence length="216" mass="24677">MNLFKRKEKNETEAMSPGQGTWTAAINQAKKLTTMLMISVLANLVLVFSLVSKQPVMTVTPPNFAEAFTLVGEKADEAWKRMWAVAIAELLGNANERSLDTVLDAFKPMLRGDDYEVMASQLEAHVKALSIRNQYQEFDVVDSFFDEKYDRVIIYGQRSIKSKRVSDDERLNSRPIRWTYEISIQNAFGTPKLMHISQYEGAPKIDRARFSRESTQ</sequence>
<feature type="transmembrane region" description="Helical" evidence="1">
    <location>
        <begin position="32"/>
        <end position="51"/>
    </location>
</feature>
<gene>
    <name evidence="2" type="ORF">PG915_24880</name>
</gene>
<dbReference type="Pfam" id="PF05309">
    <property type="entry name" value="TraE"/>
    <property type="match status" value="1"/>
</dbReference>
<dbReference type="InterPro" id="IPR007973">
    <property type="entry name" value="Pilus_assembly_TraE"/>
</dbReference>
<evidence type="ECO:0000313" key="2">
    <source>
        <dbReference type="EMBL" id="XCD19173.1"/>
    </source>
</evidence>
<dbReference type="AlphaFoldDB" id="A0AAU8BTI1"/>
<name>A0AAU8BTI1_9VIBR</name>
<protein>
    <submittedName>
        <fullName evidence="2">TraE/TraK family type IV conjugative transfer system protein</fullName>
    </submittedName>
</protein>
<keyword evidence="1" id="KW-1133">Transmembrane helix</keyword>
<dbReference type="EMBL" id="CP115922">
    <property type="protein sequence ID" value="XCD19173.1"/>
    <property type="molecule type" value="Genomic_DNA"/>
</dbReference>
<proteinExistence type="predicted"/>
<evidence type="ECO:0000256" key="1">
    <source>
        <dbReference type="SAM" id="Phobius"/>
    </source>
</evidence>
<dbReference type="RefSeq" id="WP_353500296.1">
    <property type="nucleotide sequence ID" value="NZ_CP115922.1"/>
</dbReference>